<dbReference type="EMBL" id="JACVHL010000002">
    <property type="protein sequence ID" value="MCC3803969.1"/>
    <property type="molecule type" value="Genomic_DNA"/>
</dbReference>
<proteinExistence type="predicted"/>
<organism evidence="1 2">
    <name type="scientific">Vibrio parahaemolyticus</name>
    <dbReference type="NCBI Taxonomy" id="670"/>
    <lineage>
        <taxon>Bacteria</taxon>
        <taxon>Pseudomonadati</taxon>
        <taxon>Pseudomonadota</taxon>
        <taxon>Gammaproteobacteria</taxon>
        <taxon>Vibrionales</taxon>
        <taxon>Vibrionaceae</taxon>
        <taxon>Vibrio</taxon>
    </lineage>
</organism>
<accession>A0A9Q3YGF5</accession>
<dbReference type="InterPro" id="IPR037914">
    <property type="entry name" value="SpoVT-AbrB_sf"/>
</dbReference>
<dbReference type="Proteomes" id="UP000726777">
    <property type="component" value="Unassembled WGS sequence"/>
</dbReference>
<gene>
    <name evidence="1" type="ORF">IB292_02850</name>
</gene>
<dbReference type="Gene3D" id="2.10.260.10">
    <property type="match status" value="1"/>
</dbReference>
<protein>
    <submittedName>
        <fullName evidence="1">AbrB/MazE/SpoVT family DNA-binding domain-containing protein</fullName>
    </submittedName>
</protein>
<reference evidence="1" key="1">
    <citation type="submission" date="2020-09" db="EMBL/GenBank/DDBJ databases">
        <title>Genome sequence of Vibrio parahaemolyticus isolates.</title>
        <authorList>
            <person name="Hammerl J.A."/>
            <person name="Strauch E."/>
        </authorList>
    </citation>
    <scope>NUCLEOTIDE SEQUENCE</scope>
    <source>
        <strain evidence="1">17-VB00146</strain>
    </source>
</reference>
<dbReference type="AlphaFoldDB" id="A0A9Q3YGF5"/>
<dbReference type="RefSeq" id="WP_228085642.1">
    <property type="nucleotide sequence ID" value="NZ_JACVHL010000002.1"/>
</dbReference>
<evidence type="ECO:0000313" key="2">
    <source>
        <dbReference type="Proteomes" id="UP000726777"/>
    </source>
</evidence>
<dbReference type="SUPFAM" id="SSF89447">
    <property type="entry name" value="AbrB/MazE/MraZ-like"/>
    <property type="match status" value="1"/>
</dbReference>
<comment type="caution">
    <text evidence="1">The sequence shown here is derived from an EMBL/GenBank/DDBJ whole genome shotgun (WGS) entry which is preliminary data.</text>
</comment>
<sequence length="190" mass="21576">MAASDIVNLTVGKWGNNFAVRFDKELSTRYNIKKGDTFAVELLPEGMFFKPLAEMPKPKVELEDIRFNETLAVDPDKIDTIHLIHDKNFGYVLRIATRLAKVTIEVTSLLKLDDTLSERIKVNENKAIMICLSQIKQAAAQANKAQKPLDDALKIWESCGIVWKNDQDPMKSPDFLSRLSNLKNQMKLDI</sequence>
<name>A0A9Q3YGF5_VIBPH</name>
<dbReference type="GO" id="GO:0003677">
    <property type="term" value="F:DNA binding"/>
    <property type="evidence" value="ECO:0007669"/>
    <property type="project" value="UniProtKB-KW"/>
</dbReference>
<keyword evidence="1" id="KW-0238">DNA-binding</keyword>
<evidence type="ECO:0000313" key="1">
    <source>
        <dbReference type="EMBL" id="MCC3803969.1"/>
    </source>
</evidence>